<accession>A0A090DEK8</accession>
<name>A0A090DEK8_MESPL</name>
<dbReference type="GO" id="GO:0008115">
    <property type="term" value="F:sarcosine oxidase activity"/>
    <property type="evidence" value="ECO:0007669"/>
    <property type="project" value="UniProtKB-EC"/>
</dbReference>
<evidence type="ECO:0000313" key="2">
    <source>
        <dbReference type="EMBL" id="CDX11472.1"/>
    </source>
</evidence>
<keyword evidence="2" id="KW-0560">Oxidoreductase</keyword>
<evidence type="ECO:0000313" key="3">
    <source>
        <dbReference type="Proteomes" id="UP000045285"/>
    </source>
</evidence>
<dbReference type="EC" id="1.5.3.1" evidence="2"/>
<proteinExistence type="predicted"/>
<sequence>MIISCPFCGPRDSGEFTYLGDATPKRPAFAAEELDGLAPQEAFYDYVYLRDNLAGDMQEYWYHGGGCRSWLVAMRNTVSHEFKSVHASPGAGASQATPAGDA</sequence>
<dbReference type="InterPro" id="IPR006279">
    <property type="entry name" value="SoxD"/>
</dbReference>
<dbReference type="Proteomes" id="UP000045285">
    <property type="component" value="Unassembled WGS sequence"/>
</dbReference>
<dbReference type="Pfam" id="PF04267">
    <property type="entry name" value="SoxD"/>
    <property type="match status" value="1"/>
</dbReference>
<feature type="region of interest" description="Disordered" evidence="1">
    <location>
        <begin position="83"/>
        <end position="102"/>
    </location>
</feature>
<protein>
    <submittedName>
        <fullName evidence="2">Sarcosine oxidase subunit delta</fullName>
        <ecNumber evidence="2">1.5.3.1</ecNumber>
    </submittedName>
</protein>
<dbReference type="InterPro" id="IPR038561">
    <property type="entry name" value="SoxD_sf"/>
</dbReference>
<organism evidence="2 3">
    <name type="scientific">Mesorhizobium plurifarium</name>
    <dbReference type="NCBI Taxonomy" id="69974"/>
    <lineage>
        <taxon>Bacteria</taxon>
        <taxon>Pseudomonadati</taxon>
        <taxon>Pseudomonadota</taxon>
        <taxon>Alphaproteobacteria</taxon>
        <taxon>Hyphomicrobiales</taxon>
        <taxon>Phyllobacteriaceae</taxon>
        <taxon>Mesorhizobium</taxon>
    </lineage>
</organism>
<evidence type="ECO:0000256" key="1">
    <source>
        <dbReference type="SAM" id="MobiDB-lite"/>
    </source>
</evidence>
<dbReference type="EMBL" id="CCMZ01000002">
    <property type="protein sequence ID" value="CDX11472.1"/>
    <property type="molecule type" value="Genomic_DNA"/>
</dbReference>
<dbReference type="GO" id="GO:0046653">
    <property type="term" value="P:tetrahydrofolate metabolic process"/>
    <property type="evidence" value="ECO:0007669"/>
    <property type="project" value="InterPro"/>
</dbReference>
<gene>
    <name evidence="2" type="primary">soxD</name>
    <name evidence="2" type="ORF">MPL3356_100020</name>
</gene>
<reference evidence="3" key="1">
    <citation type="submission" date="2014-08" db="EMBL/GenBank/DDBJ databases">
        <authorList>
            <person name="Moulin L."/>
        </authorList>
    </citation>
    <scope>NUCLEOTIDE SEQUENCE [LARGE SCALE GENOMIC DNA]</scope>
</reference>
<keyword evidence="3" id="KW-1185">Reference proteome</keyword>
<dbReference type="AlphaFoldDB" id="A0A090DEK8"/>
<dbReference type="Gene3D" id="3.30.2270.10">
    <property type="entry name" value="Folate-binding superfamily"/>
    <property type="match status" value="1"/>
</dbReference>